<dbReference type="InterPro" id="IPR027417">
    <property type="entry name" value="P-loop_NTPase"/>
</dbReference>
<evidence type="ECO:0000256" key="8">
    <source>
        <dbReference type="ARBA" id="ARBA00023136"/>
    </source>
</evidence>
<keyword evidence="1" id="KW-0813">Transport</keyword>
<protein>
    <submittedName>
        <fullName evidence="12">Molybdenum ABC transporter ATP-binding protein</fullName>
    </submittedName>
</protein>
<dbReference type="GO" id="GO:0140359">
    <property type="term" value="F:ABC-type transporter activity"/>
    <property type="evidence" value="ECO:0007669"/>
    <property type="project" value="InterPro"/>
</dbReference>
<dbReference type="SUPFAM" id="SSF52540">
    <property type="entry name" value="P-loop containing nucleoside triphosphate hydrolases"/>
    <property type="match status" value="1"/>
</dbReference>
<sequence>MIECNIKIQLESFMLDANFSIPDRGITVVFGPSGSGKTTLLRAIAGLEKSDDGFLKIGDSVWQKGEDFLATHKRQIGYVFQDAALFDHLDVKGNLNFVVKRAIGLKEDFIESIHNLLEIKTLLNRKTTQLSGGERQRVAIARALLTNPKILLLDEPLSALDSKRKNEILPYLDSIHNDLEIPILYVTHSQDEMSRLADHLLLIENGNILGSGPVNDMLTRFDMPLSHGGDAVSIIEAEVMKRELEFNLMHLKFLGGQFIVPDNRFPVQTKVRIRVVARDVSLTKLKQVDTSILNIFPAMVQQIVNEGEAQVMVRLQIKETILLACITRKSSHKLRLEKGSEVFVQVKSVAILS</sequence>
<keyword evidence="4" id="KW-0997">Cell inner membrane</keyword>
<keyword evidence="2" id="KW-1003">Cell membrane</keyword>
<proteinExistence type="predicted"/>
<dbReference type="Gene3D" id="3.40.50.300">
    <property type="entry name" value="P-loop containing nucleotide triphosphate hydrolases"/>
    <property type="match status" value="1"/>
</dbReference>
<dbReference type="InterPro" id="IPR050334">
    <property type="entry name" value="Molybdenum_import_ModC"/>
</dbReference>
<gene>
    <name evidence="12" type="ORF">W908_08120</name>
</gene>
<dbReference type="STRING" id="1125411.W908_08120"/>
<dbReference type="GO" id="GO:0015098">
    <property type="term" value="F:molybdate ion transmembrane transporter activity"/>
    <property type="evidence" value="ECO:0007669"/>
    <property type="project" value="InterPro"/>
</dbReference>
<feature type="domain" description="ABC transporter" evidence="10">
    <location>
        <begin position="1"/>
        <end position="230"/>
    </location>
</feature>
<dbReference type="SMART" id="SM00382">
    <property type="entry name" value="AAA"/>
    <property type="match status" value="1"/>
</dbReference>
<evidence type="ECO:0000256" key="1">
    <source>
        <dbReference type="ARBA" id="ARBA00022448"/>
    </source>
</evidence>
<reference evidence="12 13" key="1">
    <citation type="journal article" date="2015" name="Genome Announc.">
        <title>Genome Sequence of 'Candidatus Thioglobus singularis' Strain PS1, a Mixotroph from the SUP05 Clade of Marine Gammaproteobacteria.</title>
        <authorList>
            <person name="Marshall K.T."/>
            <person name="Morris R.M."/>
        </authorList>
    </citation>
    <scope>NUCLEOTIDE SEQUENCE [LARGE SCALE GENOMIC DNA]</scope>
    <source>
        <strain evidence="12 13">PS1</strain>
    </source>
</reference>
<dbReference type="PANTHER" id="PTHR43514:SF10">
    <property type="entry name" value="MOLYBDENUM IMPORT ATP-BINDING PROTEIN MODC 2"/>
    <property type="match status" value="1"/>
</dbReference>
<evidence type="ECO:0000256" key="3">
    <source>
        <dbReference type="ARBA" id="ARBA00022505"/>
    </source>
</evidence>
<keyword evidence="3 9" id="KW-0500">Molybdenum</keyword>
<dbReference type="Gene3D" id="2.40.50.100">
    <property type="match status" value="1"/>
</dbReference>
<evidence type="ECO:0000313" key="13">
    <source>
        <dbReference type="Proteomes" id="UP000068905"/>
    </source>
</evidence>
<accession>A0A0M4L6H1</accession>
<name>A0A0M4L6H1_9GAMM</name>
<dbReference type="EMBL" id="CP006911">
    <property type="protein sequence ID" value="ALE02488.1"/>
    <property type="molecule type" value="Genomic_DNA"/>
</dbReference>
<dbReference type="PROSITE" id="PS00211">
    <property type="entry name" value="ABC_TRANSPORTER_1"/>
    <property type="match status" value="1"/>
</dbReference>
<evidence type="ECO:0000256" key="2">
    <source>
        <dbReference type="ARBA" id="ARBA00022475"/>
    </source>
</evidence>
<dbReference type="GO" id="GO:0016887">
    <property type="term" value="F:ATP hydrolysis activity"/>
    <property type="evidence" value="ECO:0007669"/>
    <property type="project" value="InterPro"/>
</dbReference>
<keyword evidence="5" id="KW-0547">Nucleotide-binding</keyword>
<evidence type="ECO:0000313" key="12">
    <source>
        <dbReference type="EMBL" id="ALE02488.1"/>
    </source>
</evidence>
<dbReference type="GO" id="GO:0005524">
    <property type="term" value="F:ATP binding"/>
    <property type="evidence" value="ECO:0007669"/>
    <property type="project" value="UniProtKB-KW"/>
</dbReference>
<dbReference type="PROSITE" id="PS51866">
    <property type="entry name" value="MOP"/>
    <property type="match status" value="1"/>
</dbReference>
<dbReference type="PROSITE" id="PS50893">
    <property type="entry name" value="ABC_TRANSPORTER_2"/>
    <property type="match status" value="1"/>
</dbReference>
<dbReference type="InterPro" id="IPR005116">
    <property type="entry name" value="Transp-assoc_OB_typ1"/>
</dbReference>
<dbReference type="NCBIfam" id="TIGR02142">
    <property type="entry name" value="modC_ABC"/>
    <property type="match status" value="1"/>
</dbReference>
<dbReference type="KEGG" id="tsn:W908_08120"/>
<dbReference type="InterPro" id="IPR011868">
    <property type="entry name" value="ModC_ABC_ATP-bd"/>
</dbReference>
<dbReference type="AlphaFoldDB" id="A0A0M4L6H1"/>
<keyword evidence="13" id="KW-1185">Reference proteome</keyword>
<evidence type="ECO:0000256" key="5">
    <source>
        <dbReference type="ARBA" id="ARBA00022741"/>
    </source>
</evidence>
<evidence type="ECO:0000256" key="7">
    <source>
        <dbReference type="ARBA" id="ARBA00022967"/>
    </source>
</evidence>
<dbReference type="RefSeq" id="WP_053820660.1">
    <property type="nucleotide sequence ID" value="NZ_CP006911.1"/>
</dbReference>
<keyword evidence="6 12" id="KW-0067">ATP-binding</keyword>
<organism evidence="12 13">
    <name type="scientific">Candidatus Pseudothioglobus singularis PS1</name>
    <dbReference type="NCBI Taxonomy" id="1125411"/>
    <lineage>
        <taxon>Bacteria</taxon>
        <taxon>Pseudomonadati</taxon>
        <taxon>Pseudomonadota</taxon>
        <taxon>Gammaproteobacteria</taxon>
        <taxon>Candidatus Pseudothioglobaceae</taxon>
        <taxon>Candidatus Pseudothioglobus</taxon>
    </lineage>
</organism>
<dbReference type="InterPro" id="IPR004606">
    <property type="entry name" value="Mop_domain"/>
</dbReference>
<dbReference type="PANTHER" id="PTHR43514">
    <property type="entry name" value="ABC TRANSPORTER I FAMILY MEMBER 10"/>
    <property type="match status" value="1"/>
</dbReference>
<evidence type="ECO:0000256" key="9">
    <source>
        <dbReference type="PROSITE-ProRule" id="PRU01213"/>
    </source>
</evidence>
<dbReference type="SUPFAM" id="SSF50331">
    <property type="entry name" value="MOP-like"/>
    <property type="match status" value="1"/>
</dbReference>
<evidence type="ECO:0000259" key="11">
    <source>
        <dbReference type="PROSITE" id="PS51866"/>
    </source>
</evidence>
<feature type="domain" description="Mop" evidence="11">
    <location>
        <begin position="289"/>
        <end position="353"/>
    </location>
</feature>
<dbReference type="GO" id="GO:0016020">
    <property type="term" value="C:membrane"/>
    <property type="evidence" value="ECO:0007669"/>
    <property type="project" value="InterPro"/>
</dbReference>
<evidence type="ECO:0000256" key="4">
    <source>
        <dbReference type="ARBA" id="ARBA00022519"/>
    </source>
</evidence>
<dbReference type="PATRIC" id="fig|1125411.7.peg.1597"/>
<dbReference type="InterPro" id="IPR003593">
    <property type="entry name" value="AAA+_ATPase"/>
</dbReference>
<evidence type="ECO:0000256" key="6">
    <source>
        <dbReference type="ARBA" id="ARBA00022840"/>
    </source>
</evidence>
<evidence type="ECO:0000259" key="10">
    <source>
        <dbReference type="PROSITE" id="PS50893"/>
    </source>
</evidence>
<keyword evidence="7" id="KW-1278">Translocase</keyword>
<keyword evidence="8" id="KW-0472">Membrane</keyword>
<dbReference type="Pfam" id="PF00005">
    <property type="entry name" value="ABC_tran"/>
    <property type="match status" value="1"/>
</dbReference>
<dbReference type="InterPro" id="IPR003439">
    <property type="entry name" value="ABC_transporter-like_ATP-bd"/>
</dbReference>
<dbReference type="Pfam" id="PF03459">
    <property type="entry name" value="TOBE"/>
    <property type="match status" value="1"/>
</dbReference>
<dbReference type="Proteomes" id="UP000068905">
    <property type="component" value="Chromosome"/>
</dbReference>
<dbReference type="InterPro" id="IPR017871">
    <property type="entry name" value="ABC_transporter-like_CS"/>
</dbReference>
<dbReference type="OrthoDB" id="9802264at2"/>
<dbReference type="InterPro" id="IPR008995">
    <property type="entry name" value="Mo/tungstate-bd_C_term_dom"/>
</dbReference>